<gene>
    <name evidence="2" type="ORF">SAMN04488103_102331</name>
</gene>
<keyword evidence="1" id="KW-1133">Transmembrane helix</keyword>
<keyword evidence="1" id="KW-0472">Membrane</keyword>
<feature type="transmembrane region" description="Helical" evidence="1">
    <location>
        <begin position="20"/>
        <end position="38"/>
    </location>
</feature>
<name>A0A1H8BZE0_9RHOB</name>
<evidence type="ECO:0000256" key="1">
    <source>
        <dbReference type="SAM" id="Phobius"/>
    </source>
</evidence>
<organism evidence="2 3">
    <name type="scientific">Gemmobacter aquatilis</name>
    <dbReference type="NCBI Taxonomy" id="933059"/>
    <lineage>
        <taxon>Bacteria</taxon>
        <taxon>Pseudomonadati</taxon>
        <taxon>Pseudomonadota</taxon>
        <taxon>Alphaproteobacteria</taxon>
        <taxon>Rhodobacterales</taxon>
        <taxon>Paracoccaceae</taxon>
        <taxon>Gemmobacter</taxon>
    </lineage>
</organism>
<accession>A0A1H8BZE0</accession>
<proteinExistence type="predicted"/>
<dbReference type="AlphaFoldDB" id="A0A1H8BZE0"/>
<protein>
    <submittedName>
        <fullName evidence="2">Uncharacterized protein</fullName>
    </submittedName>
</protein>
<keyword evidence="1" id="KW-0812">Transmembrane</keyword>
<keyword evidence="3" id="KW-1185">Reference proteome</keyword>
<dbReference type="EMBL" id="FOCE01000002">
    <property type="protein sequence ID" value="SEM88112.1"/>
    <property type="molecule type" value="Genomic_DNA"/>
</dbReference>
<dbReference type="Proteomes" id="UP000198761">
    <property type="component" value="Unassembled WGS sequence"/>
</dbReference>
<sequence>MPFPTLTPQAELDAVTPPPSLPWGALAMICLFGLLLLWA</sequence>
<dbReference type="STRING" id="933059.SAMN04488103_102331"/>
<evidence type="ECO:0000313" key="3">
    <source>
        <dbReference type="Proteomes" id="UP000198761"/>
    </source>
</evidence>
<reference evidence="2 3" key="1">
    <citation type="submission" date="2016-10" db="EMBL/GenBank/DDBJ databases">
        <authorList>
            <person name="de Groot N.N."/>
        </authorList>
    </citation>
    <scope>NUCLEOTIDE SEQUENCE [LARGE SCALE GENOMIC DNA]</scope>
    <source>
        <strain evidence="2 3">DSM 3857</strain>
    </source>
</reference>
<evidence type="ECO:0000313" key="2">
    <source>
        <dbReference type="EMBL" id="SEM88112.1"/>
    </source>
</evidence>